<gene>
    <name evidence="2" type="ORF">KKC1_09510</name>
</gene>
<keyword evidence="1" id="KW-1133">Transmembrane helix</keyword>
<name>A0A1Z5HR48_9FIRM</name>
<evidence type="ECO:0000256" key="1">
    <source>
        <dbReference type="SAM" id="Phobius"/>
    </source>
</evidence>
<dbReference type="Gene3D" id="1.10.1760.20">
    <property type="match status" value="1"/>
</dbReference>
<feature type="transmembrane region" description="Helical" evidence="1">
    <location>
        <begin position="122"/>
        <end position="140"/>
    </location>
</feature>
<feature type="transmembrane region" description="Helical" evidence="1">
    <location>
        <begin position="152"/>
        <end position="173"/>
    </location>
</feature>
<dbReference type="PIRSF" id="PIRSF037395">
    <property type="entry name" value="UCP037395_ABCper"/>
    <property type="match status" value="1"/>
</dbReference>
<proteinExistence type="predicted"/>
<dbReference type="Proteomes" id="UP000197032">
    <property type="component" value="Unassembled WGS sequence"/>
</dbReference>
<dbReference type="RefSeq" id="WP_238134196.1">
    <property type="nucleotide sequence ID" value="NZ_BDGJ01000033.1"/>
</dbReference>
<dbReference type="Pfam" id="PF12822">
    <property type="entry name" value="ECF_trnsprt"/>
    <property type="match status" value="1"/>
</dbReference>
<dbReference type="GO" id="GO:0022857">
    <property type="term" value="F:transmembrane transporter activity"/>
    <property type="evidence" value="ECO:0007669"/>
    <property type="project" value="InterPro"/>
</dbReference>
<sequence>MALTRPPVIIALALIFFLLAAVVFIYRDDNWSMAAVLLAAAVLFAFYLHFELTHVTSKELALIATLAAVAALGRVPFAAIPGIQPTTFLVILSGCVFGSRVGFMVGSTAALVSNFFLGQGPWTPWQMLAWGLAGASAGILTGIRPNLGRWELALFSGVWGYIFGWIMNLWTWTAFVYPLTWRSFFMTYLASLGMDTLHAIGNIVFSLVFGKECWSILQRFRRKLHVTYLE</sequence>
<accession>A0A1Z5HR48</accession>
<feature type="transmembrane region" description="Helical" evidence="1">
    <location>
        <begin position="87"/>
        <end position="116"/>
    </location>
</feature>
<keyword evidence="1" id="KW-0472">Membrane</keyword>
<protein>
    <recommendedName>
        <fullName evidence="4">ECF transporter S component</fullName>
    </recommendedName>
</protein>
<keyword evidence="1" id="KW-0812">Transmembrane</keyword>
<dbReference type="AlphaFoldDB" id="A0A1Z5HR48"/>
<comment type="caution">
    <text evidence="2">The sequence shown here is derived from an EMBL/GenBank/DDBJ whole genome shotgun (WGS) entry which is preliminary data.</text>
</comment>
<feature type="transmembrane region" description="Helical" evidence="1">
    <location>
        <begin position="185"/>
        <end position="209"/>
    </location>
</feature>
<feature type="transmembrane region" description="Helical" evidence="1">
    <location>
        <begin position="33"/>
        <end position="50"/>
    </location>
</feature>
<evidence type="ECO:0000313" key="2">
    <source>
        <dbReference type="EMBL" id="GAW91791.1"/>
    </source>
</evidence>
<dbReference type="EMBL" id="BDGJ01000033">
    <property type="protein sequence ID" value="GAW91791.1"/>
    <property type="molecule type" value="Genomic_DNA"/>
</dbReference>
<evidence type="ECO:0008006" key="4">
    <source>
        <dbReference type="Google" id="ProtNLM"/>
    </source>
</evidence>
<reference evidence="3" key="1">
    <citation type="journal article" date="2017" name="Appl. Environ. Microbiol.">
        <title>Genomic analysis of Calderihabitans maritimus KKC1, a thermophilic hydrogenogenic carboxydotrophic bacterium isolated from marine sediment.</title>
        <authorList>
            <person name="Omae K."/>
            <person name="Yoneda Y."/>
            <person name="Fukuyama Y."/>
            <person name="Yoshida T."/>
            <person name="Sako Y."/>
        </authorList>
    </citation>
    <scope>NUCLEOTIDE SEQUENCE [LARGE SCALE GENOMIC DNA]</scope>
    <source>
        <strain evidence="3">KKC1</strain>
    </source>
</reference>
<dbReference type="InterPro" id="IPR024529">
    <property type="entry name" value="ECF_trnsprt_substrate-spec"/>
</dbReference>
<organism evidence="2 3">
    <name type="scientific">Calderihabitans maritimus</name>
    <dbReference type="NCBI Taxonomy" id="1246530"/>
    <lineage>
        <taxon>Bacteria</taxon>
        <taxon>Bacillati</taxon>
        <taxon>Bacillota</taxon>
        <taxon>Clostridia</taxon>
        <taxon>Neomoorellales</taxon>
        <taxon>Calderihabitantaceae</taxon>
        <taxon>Calderihabitans</taxon>
    </lineage>
</organism>
<feature type="transmembrane region" description="Helical" evidence="1">
    <location>
        <begin position="6"/>
        <end position="26"/>
    </location>
</feature>
<keyword evidence="3" id="KW-1185">Reference proteome</keyword>
<feature type="transmembrane region" description="Helical" evidence="1">
    <location>
        <begin position="62"/>
        <end position="80"/>
    </location>
</feature>
<evidence type="ECO:0000313" key="3">
    <source>
        <dbReference type="Proteomes" id="UP000197032"/>
    </source>
</evidence>
<dbReference type="InterPro" id="IPR017196">
    <property type="entry name" value="ECF_substrate-spec_UCP037395"/>
</dbReference>